<dbReference type="Pfam" id="PF03235">
    <property type="entry name" value="GmrSD_N"/>
    <property type="match status" value="1"/>
</dbReference>
<evidence type="ECO:0000313" key="3">
    <source>
        <dbReference type="EMBL" id="AQV96566.1"/>
    </source>
</evidence>
<evidence type="ECO:0000313" key="4">
    <source>
        <dbReference type="Proteomes" id="UP000189627"/>
    </source>
</evidence>
<feature type="compositionally biased region" description="Acidic residues" evidence="1">
    <location>
        <begin position="12"/>
        <end position="27"/>
    </location>
</feature>
<feature type="region of interest" description="Disordered" evidence="1">
    <location>
        <begin position="1"/>
        <end position="39"/>
    </location>
</feature>
<sequence length="399" mass="45786">MTNSSDPAFAQPDEDELSPDAVDDEDTSAGAHQHKPWNPTKIRITTKNFSLREVVEQIRDGEVDLSPEFQRDYVWKRRQRTRLIESILLGIPLPVFYFNQDDDGTFQVVDGVQRLSTISRFMDDQHELDKVDLEYLQDLHGLRYTGLDLASLRRFKTAQIVVHVIEPQTPDEVKYDIFGRVNTLGSPLSAQEIRHAMSKDRSRKFLKALCEVPSFDEATGMNFWRRDPEQPGVSTPDSGRMMNRELALRFCAFKDFTADEYRRYPSLDSYLVEYTKRIDGRSESGLMFSDEELERIKLDFERAMENAFAILGKNAFRRQWPRQTKRSPINRAVFESQAVALAGYDLKDLLPHKNAIADKFRALFGDEAYSRAVTVGTGDLRRVETRLTATATLLKGLVG</sequence>
<accession>A0A1U9UV50</accession>
<evidence type="ECO:0000259" key="2">
    <source>
        <dbReference type="Pfam" id="PF03235"/>
    </source>
</evidence>
<dbReference type="RefSeq" id="WP_078199029.1">
    <property type="nucleotide sequence ID" value="NZ_CP017758.1"/>
</dbReference>
<dbReference type="KEGG" id="cuh:BJN34_22120"/>
<feature type="domain" description="GmrSD restriction endonucleases N-terminal" evidence="2">
    <location>
        <begin position="52"/>
        <end position="196"/>
    </location>
</feature>
<dbReference type="EMBL" id="CP017758">
    <property type="protein sequence ID" value="AQV96566.1"/>
    <property type="molecule type" value="Genomic_DNA"/>
</dbReference>
<protein>
    <submittedName>
        <fullName evidence="3">DUF262 domain-containing protein</fullName>
    </submittedName>
</protein>
<dbReference type="PANTHER" id="PTHR39639">
    <property type="entry name" value="CHROMOSOME 16, WHOLE GENOME SHOTGUN SEQUENCE"/>
    <property type="match status" value="1"/>
</dbReference>
<evidence type="ECO:0000256" key="1">
    <source>
        <dbReference type="SAM" id="MobiDB-lite"/>
    </source>
</evidence>
<name>A0A1U9UV50_CUPNE</name>
<gene>
    <name evidence="3" type="ORF">BJN34_22120</name>
</gene>
<proteinExistence type="predicted"/>
<reference evidence="4" key="1">
    <citation type="submission" date="2017-02" db="EMBL/GenBank/DDBJ databases">
        <title>Complete genome sequence of Cupriavidus necator strain NH9, a 3-chlorobenzoate degrader.</title>
        <authorList>
            <person name="Moriuchi R."/>
            <person name="Dohra H."/>
            <person name="Ogawa N."/>
        </authorList>
    </citation>
    <scope>NUCLEOTIDE SEQUENCE [LARGE SCALE GENOMIC DNA]</scope>
    <source>
        <strain evidence="4">NH9</strain>
    </source>
</reference>
<dbReference type="InterPro" id="IPR004919">
    <property type="entry name" value="GmrSD_N"/>
</dbReference>
<organism evidence="3 4">
    <name type="scientific">Cupriavidus necator</name>
    <name type="common">Alcaligenes eutrophus</name>
    <name type="synonym">Ralstonia eutropha</name>
    <dbReference type="NCBI Taxonomy" id="106590"/>
    <lineage>
        <taxon>Bacteria</taxon>
        <taxon>Pseudomonadati</taxon>
        <taxon>Pseudomonadota</taxon>
        <taxon>Betaproteobacteria</taxon>
        <taxon>Burkholderiales</taxon>
        <taxon>Burkholderiaceae</taxon>
        <taxon>Cupriavidus</taxon>
    </lineage>
</organism>
<dbReference type="PANTHER" id="PTHR39639:SF1">
    <property type="entry name" value="DUF262 DOMAIN-CONTAINING PROTEIN"/>
    <property type="match status" value="1"/>
</dbReference>
<dbReference type="AlphaFoldDB" id="A0A1U9UV50"/>
<dbReference type="OrthoDB" id="3654724at2"/>
<dbReference type="Proteomes" id="UP000189627">
    <property type="component" value="Chromosome 2"/>
</dbReference>